<evidence type="ECO:0000256" key="6">
    <source>
        <dbReference type="SAM" id="Phobius"/>
    </source>
</evidence>
<dbReference type="PANTHER" id="PTHR42920:SF11">
    <property type="entry name" value="INNER MEMBRANE PROTEIN YTFF"/>
    <property type="match status" value="1"/>
</dbReference>
<organism evidence="8 9">
    <name type="scientific">Azospira restricta</name>
    <dbReference type="NCBI Taxonomy" id="404405"/>
    <lineage>
        <taxon>Bacteria</taxon>
        <taxon>Pseudomonadati</taxon>
        <taxon>Pseudomonadota</taxon>
        <taxon>Betaproteobacteria</taxon>
        <taxon>Rhodocyclales</taxon>
        <taxon>Rhodocyclaceae</taxon>
        <taxon>Azospira</taxon>
    </lineage>
</organism>
<feature type="transmembrane region" description="Helical" evidence="6">
    <location>
        <begin position="214"/>
        <end position="238"/>
    </location>
</feature>
<proteinExistence type="predicted"/>
<feature type="transmembrane region" description="Helical" evidence="6">
    <location>
        <begin position="20"/>
        <end position="39"/>
    </location>
</feature>
<keyword evidence="9" id="KW-1185">Reference proteome</keyword>
<evidence type="ECO:0000256" key="4">
    <source>
        <dbReference type="ARBA" id="ARBA00022989"/>
    </source>
</evidence>
<feature type="domain" description="EamA" evidence="7">
    <location>
        <begin position="146"/>
        <end position="287"/>
    </location>
</feature>
<evidence type="ECO:0000256" key="1">
    <source>
        <dbReference type="ARBA" id="ARBA00004651"/>
    </source>
</evidence>
<protein>
    <submittedName>
        <fullName evidence="8">DMT family transporter</fullName>
    </submittedName>
</protein>
<keyword evidence="5 6" id="KW-0472">Membrane</keyword>
<dbReference type="AlphaFoldDB" id="A0A974SSF3"/>
<name>A0A974SSF3_9RHOO</name>
<accession>A0A974SSF3</accession>
<dbReference type="KEGG" id="ares:IWH25_03450"/>
<feature type="transmembrane region" description="Helical" evidence="6">
    <location>
        <begin position="59"/>
        <end position="79"/>
    </location>
</feature>
<dbReference type="InterPro" id="IPR051258">
    <property type="entry name" value="Diverse_Substrate_Transporter"/>
</dbReference>
<feature type="transmembrane region" description="Helical" evidence="6">
    <location>
        <begin position="113"/>
        <end position="132"/>
    </location>
</feature>
<dbReference type="InterPro" id="IPR037185">
    <property type="entry name" value="EmrE-like"/>
</dbReference>
<dbReference type="SUPFAM" id="SSF103481">
    <property type="entry name" value="Multidrug resistance efflux transporter EmrE"/>
    <property type="match status" value="2"/>
</dbReference>
<reference evidence="8" key="1">
    <citation type="submission" date="2020-11" db="EMBL/GenBank/DDBJ databases">
        <title>Azospira restricta DSM 18626 genome sequence.</title>
        <authorList>
            <person name="Moe W.M."/>
        </authorList>
    </citation>
    <scope>NUCLEOTIDE SEQUENCE</scope>
    <source>
        <strain evidence="8">DSM 18626</strain>
    </source>
</reference>
<dbReference type="Proteomes" id="UP000663444">
    <property type="component" value="Chromosome"/>
</dbReference>
<feature type="transmembrane region" description="Helical" evidence="6">
    <location>
        <begin position="250"/>
        <end position="266"/>
    </location>
</feature>
<keyword evidence="2" id="KW-1003">Cell membrane</keyword>
<dbReference type="Pfam" id="PF00892">
    <property type="entry name" value="EamA"/>
    <property type="match status" value="2"/>
</dbReference>
<dbReference type="GO" id="GO:0005886">
    <property type="term" value="C:plasma membrane"/>
    <property type="evidence" value="ECO:0007669"/>
    <property type="project" value="UniProtKB-SubCell"/>
</dbReference>
<feature type="transmembrane region" description="Helical" evidence="6">
    <location>
        <begin position="175"/>
        <end position="202"/>
    </location>
</feature>
<gene>
    <name evidence="8" type="ORF">IWH25_03450</name>
</gene>
<evidence type="ECO:0000256" key="5">
    <source>
        <dbReference type="ARBA" id="ARBA00023136"/>
    </source>
</evidence>
<keyword evidence="3 6" id="KW-0812">Transmembrane</keyword>
<sequence length="297" mass="31478">MAAGLCWGMIFSVPVLLPSYSPLALSAGRYLAFGLIVLLPAWLDRRRLAALGAADWKKALELALVGNLLYYCGIAFAAQHAGAPITAAIIGTLPVVIAISGNLVDKQVRWRRLALPLLLIGGGLALIHGREFGRAAVDTGGGDYLLGIAGALFALFCWTWYPLRNAAWIARRPQLSMTAWATAQGLATLPLALAAFVALAWLPDHDWPLGADPLRFVALMAALGLIASWLGTLFWNVASRALPATLSGQLIVFETLFGLAFAYALRSEWPDTASAVGIALLVAGVVVGVRACRPETP</sequence>
<dbReference type="PANTHER" id="PTHR42920">
    <property type="entry name" value="OS03G0707200 PROTEIN-RELATED"/>
    <property type="match status" value="1"/>
</dbReference>
<feature type="transmembrane region" description="Helical" evidence="6">
    <location>
        <begin position="85"/>
        <end position="104"/>
    </location>
</feature>
<feature type="transmembrane region" description="Helical" evidence="6">
    <location>
        <begin position="272"/>
        <end position="292"/>
    </location>
</feature>
<evidence type="ECO:0000256" key="2">
    <source>
        <dbReference type="ARBA" id="ARBA00022475"/>
    </source>
</evidence>
<feature type="transmembrane region" description="Helical" evidence="6">
    <location>
        <begin position="144"/>
        <end position="163"/>
    </location>
</feature>
<dbReference type="EMBL" id="CP064781">
    <property type="protein sequence ID" value="QRJ65621.1"/>
    <property type="molecule type" value="Genomic_DNA"/>
</dbReference>
<evidence type="ECO:0000259" key="7">
    <source>
        <dbReference type="Pfam" id="PF00892"/>
    </source>
</evidence>
<keyword evidence="4 6" id="KW-1133">Transmembrane helix</keyword>
<comment type="subcellular location">
    <subcellularLocation>
        <location evidence="1">Cell membrane</location>
        <topology evidence="1">Multi-pass membrane protein</topology>
    </subcellularLocation>
</comment>
<evidence type="ECO:0000313" key="8">
    <source>
        <dbReference type="EMBL" id="QRJ65621.1"/>
    </source>
</evidence>
<evidence type="ECO:0000313" key="9">
    <source>
        <dbReference type="Proteomes" id="UP000663444"/>
    </source>
</evidence>
<feature type="domain" description="EamA" evidence="7">
    <location>
        <begin position="2"/>
        <end position="122"/>
    </location>
</feature>
<evidence type="ECO:0000256" key="3">
    <source>
        <dbReference type="ARBA" id="ARBA00022692"/>
    </source>
</evidence>
<dbReference type="InterPro" id="IPR000620">
    <property type="entry name" value="EamA_dom"/>
</dbReference>